<dbReference type="CTD" id="6694"/>
<feature type="chain" id="PRO_5003545298" description="Secreted phosphoprotein 24" evidence="10">
    <location>
        <begin position="24"/>
        <end position="204"/>
    </location>
</feature>
<name>H0X940_OTOGA</name>
<dbReference type="FunCoup" id="H0X940">
    <property type="interactions" value="10"/>
</dbReference>
<dbReference type="EMBL" id="AAQR03182695">
    <property type="status" value="NOT_ANNOTATED_CDS"/>
    <property type="molecule type" value="Genomic_DNA"/>
</dbReference>
<protein>
    <recommendedName>
        <fullName evidence="4">Secreted phosphoprotein 24</fullName>
    </recommendedName>
    <alternativeName>
        <fullName evidence="9">Secreted phosphoprotein 2</fullName>
    </alternativeName>
</protein>
<evidence type="ECO:0000256" key="4">
    <source>
        <dbReference type="ARBA" id="ARBA00020365"/>
    </source>
</evidence>
<comment type="similarity">
    <text evidence="3">Belongs to the SPP2 family.</text>
</comment>
<dbReference type="PANTHER" id="PTHR15444:SF4">
    <property type="entry name" value="SECRETED PHOSPHOPROTEIN 24"/>
    <property type="match status" value="1"/>
</dbReference>
<keyword evidence="7 10" id="KW-0732">Signal</keyword>
<evidence type="ECO:0000256" key="3">
    <source>
        <dbReference type="ARBA" id="ARBA00008576"/>
    </source>
</evidence>
<gene>
    <name evidence="11" type="primary">SPP2</name>
</gene>
<keyword evidence="6" id="KW-0597">Phosphoprotein</keyword>
<accession>H0X940</accession>
<dbReference type="Pfam" id="PF07448">
    <property type="entry name" value="Spp-24"/>
    <property type="match status" value="1"/>
</dbReference>
<dbReference type="SUPFAM" id="SSF54403">
    <property type="entry name" value="Cystatin/monellin"/>
    <property type="match status" value="1"/>
</dbReference>
<feature type="signal peptide" evidence="10">
    <location>
        <begin position="1"/>
        <end position="23"/>
    </location>
</feature>
<proteinExistence type="inferred from homology"/>
<dbReference type="EMBL" id="AAQR03182697">
    <property type="status" value="NOT_ANNOTATED_CDS"/>
    <property type="molecule type" value="Genomic_DNA"/>
</dbReference>
<keyword evidence="5" id="KW-0964">Secreted</keyword>
<reference evidence="11" key="3">
    <citation type="submission" date="2025-09" db="UniProtKB">
        <authorList>
            <consortium name="Ensembl"/>
        </authorList>
    </citation>
    <scope>IDENTIFICATION</scope>
</reference>
<evidence type="ECO:0000256" key="7">
    <source>
        <dbReference type="ARBA" id="ARBA00022729"/>
    </source>
</evidence>
<dbReference type="EMBL" id="AAQR03182696">
    <property type="status" value="NOT_ANNOTATED_CDS"/>
    <property type="molecule type" value="Genomic_DNA"/>
</dbReference>
<evidence type="ECO:0000256" key="6">
    <source>
        <dbReference type="ARBA" id="ARBA00022553"/>
    </source>
</evidence>
<keyword evidence="12" id="KW-1185">Reference proteome</keyword>
<sequence length="204" mass="23343">MEKMAMKMLIVFALGMHDWWCSGFPVYDYDPSTLREALRASVAKVNSQSLSPYLFRPFRSSLKRVEALDENNLVMSLEFSVRETTCRKDSGEDPSTCAFQRSYSVPSAVCRSSVQVSMEQVQSVRARCSWASVSDSYSSEEMIFGTMLGSHIWRNNDLFGLISDESRSGQFYDRSLEILRRAFPPGNRRYPNYRHRARIAAGLE</sequence>
<dbReference type="AlphaFoldDB" id="H0X940"/>
<dbReference type="PANTHER" id="PTHR15444">
    <property type="entry name" value="SECRETED PHOSPHOPROTEIN 24"/>
    <property type="match status" value="1"/>
</dbReference>
<keyword evidence="8" id="KW-1015">Disulfide bond</keyword>
<dbReference type="HOGENOM" id="CLU_115216_0_0_1"/>
<dbReference type="InterPro" id="IPR010892">
    <property type="entry name" value="Spp-24"/>
</dbReference>
<evidence type="ECO:0000313" key="11">
    <source>
        <dbReference type="Ensembl" id="ENSOGAP00000012047.2"/>
    </source>
</evidence>
<dbReference type="OMA" id="CRSTVQM"/>
<dbReference type="eggNOG" id="ENOG502S7TB">
    <property type="taxonomic scope" value="Eukaryota"/>
</dbReference>
<evidence type="ECO:0000256" key="2">
    <source>
        <dbReference type="ARBA" id="ARBA00004613"/>
    </source>
</evidence>
<dbReference type="InterPro" id="IPR046350">
    <property type="entry name" value="Cystatin_sf"/>
</dbReference>
<evidence type="ECO:0000313" key="12">
    <source>
        <dbReference type="Proteomes" id="UP000005225"/>
    </source>
</evidence>
<dbReference type="RefSeq" id="XP_012668966.1">
    <property type="nucleotide sequence ID" value="XM_012813512.2"/>
</dbReference>
<evidence type="ECO:0000256" key="8">
    <source>
        <dbReference type="ARBA" id="ARBA00023157"/>
    </source>
</evidence>
<organism evidence="11 12">
    <name type="scientific">Otolemur garnettii</name>
    <name type="common">Small-eared galago</name>
    <name type="synonym">Garnett's greater bushbaby</name>
    <dbReference type="NCBI Taxonomy" id="30611"/>
    <lineage>
        <taxon>Eukaryota</taxon>
        <taxon>Metazoa</taxon>
        <taxon>Chordata</taxon>
        <taxon>Craniata</taxon>
        <taxon>Vertebrata</taxon>
        <taxon>Euteleostomi</taxon>
        <taxon>Mammalia</taxon>
        <taxon>Eutheria</taxon>
        <taxon>Euarchontoglires</taxon>
        <taxon>Primates</taxon>
        <taxon>Strepsirrhini</taxon>
        <taxon>Lorisiformes</taxon>
        <taxon>Galagidae</taxon>
        <taxon>Otolemur</taxon>
    </lineage>
</organism>
<dbReference type="InParanoid" id="H0X940"/>
<comment type="subcellular location">
    <subcellularLocation>
        <location evidence="2">Secreted</location>
    </subcellularLocation>
</comment>
<evidence type="ECO:0000256" key="5">
    <source>
        <dbReference type="ARBA" id="ARBA00022525"/>
    </source>
</evidence>
<evidence type="ECO:0000256" key="1">
    <source>
        <dbReference type="ARBA" id="ARBA00002371"/>
    </source>
</evidence>
<dbReference type="KEGG" id="oga:100948176"/>
<dbReference type="Gene3D" id="3.10.450.10">
    <property type="match status" value="1"/>
</dbReference>
<dbReference type="Ensembl" id="ENSOGAT00000013451.2">
    <property type="protein sequence ID" value="ENSOGAP00000012047.2"/>
    <property type="gene ID" value="ENSOGAG00000013450.2"/>
</dbReference>
<reference evidence="12" key="1">
    <citation type="submission" date="2011-03" db="EMBL/GenBank/DDBJ databases">
        <title>Version 3 of the genome sequence of Otolemur garnettii (Bushbaby).</title>
        <authorList>
            <consortium name="The Broad Institute Genome Sequencing Platform"/>
            <person name="Di Palma F."/>
            <person name="Johnson J."/>
            <person name="Lander E.S."/>
            <person name="Lindblad-Toh K."/>
            <person name="Jaffe D.B."/>
            <person name="Gnerre S."/>
            <person name="MacCallum I."/>
            <person name="Przybylski D."/>
            <person name="Ribeiro F.J."/>
            <person name="Burton J.N."/>
            <person name="Walker B.J."/>
            <person name="Sharpe T."/>
            <person name="Hall G."/>
        </authorList>
    </citation>
    <scope>NUCLEOTIDE SEQUENCE [LARGE SCALE GENOMIC DNA]</scope>
</reference>
<evidence type="ECO:0000256" key="10">
    <source>
        <dbReference type="SAM" id="SignalP"/>
    </source>
</evidence>
<dbReference type="GO" id="GO:0046849">
    <property type="term" value="P:bone remodeling"/>
    <property type="evidence" value="ECO:0007669"/>
    <property type="project" value="InterPro"/>
</dbReference>
<reference evidence="11" key="2">
    <citation type="submission" date="2025-08" db="UniProtKB">
        <authorList>
            <consortium name="Ensembl"/>
        </authorList>
    </citation>
    <scope>IDENTIFICATION</scope>
</reference>
<comment type="function">
    <text evidence="1">Could coordinate an aspect of bone turnover.</text>
</comment>
<dbReference type="GeneTree" id="ENSGT00390000009001"/>
<evidence type="ECO:0000256" key="9">
    <source>
        <dbReference type="ARBA" id="ARBA00029627"/>
    </source>
</evidence>
<dbReference type="Proteomes" id="UP000005225">
    <property type="component" value="Unassembled WGS sequence"/>
</dbReference>
<dbReference type="GO" id="GO:0005576">
    <property type="term" value="C:extracellular region"/>
    <property type="evidence" value="ECO:0007669"/>
    <property type="project" value="UniProtKB-SubCell"/>
</dbReference>
<dbReference type="GeneID" id="100948176"/>
<dbReference type="OrthoDB" id="9944258at2759"/>
<dbReference type="STRING" id="30611.ENSOGAP00000012047"/>